<dbReference type="PANTHER" id="PTHR46672:SF8">
    <property type="entry name" value="BTB DOMAIN-CONTAINING PROTEIN"/>
    <property type="match status" value="1"/>
</dbReference>
<protein>
    <submittedName>
        <fullName evidence="3">BTB domain-containing protein</fullName>
    </submittedName>
</protein>
<dbReference type="InterPro" id="IPR044714">
    <property type="entry name" value="AtSIBP1-like"/>
</dbReference>
<dbReference type="Pfam" id="PF00651">
    <property type="entry name" value="BTB"/>
    <property type="match status" value="1"/>
</dbReference>
<evidence type="ECO:0000313" key="2">
    <source>
        <dbReference type="Proteomes" id="UP000492821"/>
    </source>
</evidence>
<dbReference type="InterPro" id="IPR011333">
    <property type="entry name" value="SKP1/BTB/POZ_sf"/>
</dbReference>
<dbReference type="SUPFAM" id="SSF49599">
    <property type="entry name" value="TRAF domain-like"/>
    <property type="match status" value="1"/>
</dbReference>
<dbReference type="Gene3D" id="3.30.710.10">
    <property type="entry name" value="Potassium Channel Kv1.1, Chain A"/>
    <property type="match status" value="1"/>
</dbReference>
<dbReference type="CDD" id="cd18186">
    <property type="entry name" value="BTB_POZ_ZBTB_KLHL-like"/>
    <property type="match status" value="1"/>
</dbReference>
<dbReference type="SUPFAM" id="SSF54695">
    <property type="entry name" value="POZ domain"/>
    <property type="match status" value="1"/>
</dbReference>
<dbReference type="Proteomes" id="UP000492821">
    <property type="component" value="Unassembled WGS sequence"/>
</dbReference>
<dbReference type="CDD" id="cd14733">
    <property type="entry name" value="BACK"/>
    <property type="match status" value="1"/>
</dbReference>
<reference evidence="2" key="1">
    <citation type="journal article" date="2013" name="Genetics">
        <title>The draft genome and transcriptome of Panagrellus redivivus are shaped by the harsh demands of a free-living lifestyle.</title>
        <authorList>
            <person name="Srinivasan J."/>
            <person name="Dillman A.R."/>
            <person name="Macchietto M.G."/>
            <person name="Heikkinen L."/>
            <person name="Lakso M."/>
            <person name="Fracchia K.M."/>
            <person name="Antoshechkin I."/>
            <person name="Mortazavi A."/>
            <person name="Wong G."/>
            <person name="Sternberg P.W."/>
        </authorList>
    </citation>
    <scope>NUCLEOTIDE SEQUENCE [LARGE SCALE GENOMIC DNA]</scope>
    <source>
        <strain evidence="2">MT8872</strain>
    </source>
</reference>
<dbReference type="AlphaFoldDB" id="A0A7E4UUQ4"/>
<reference evidence="3" key="2">
    <citation type="submission" date="2020-10" db="UniProtKB">
        <authorList>
            <consortium name="WormBaseParasite"/>
        </authorList>
    </citation>
    <scope>IDENTIFICATION</scope>
</reference>
<accession>A0A7E4UUQ4</accession>
<organism evidence="2 3">
    <name type="scientific">Panagrellus redivivus</name>
    <name type="common">Microworm</name>
    <dbReference type="NCBI Taxonomy" id="6233"/>
    <lineage>
        <taxon>Eukaryota</taxon>
        <taxon>Metazoa</taxon>
        <taxon>Ecdysozoa</taxon>
        <taxon>Nematoda</taxon>
        <taxon>Chromadorea</taxon>
        <taxon>Rhabditida</taxon>
        <taxon>Tylenchina</taxon>
        <taxon>Panagrolaimomorpha</taxon>
        <taxon>Panagrolaimoidea</taxon>
        <taxon>Panagrolaimidae</taxon>
        <taxon>Panagrellus</taxon>
    </lineage>
</organism>
<name>A0A7E4UUQ4_PANRE</name>
<proteinExistence type="predicted"/>
<evidence type="ECO:0000259" key="1">
    <source>
        <dbReference type="PROSITE" id="PS50097"/>
    </source>
</evidence>
<keyword evidence="2" id="KW-1185">Reference proteome</keyword>
<dbReference type="WBParaSite" id="Pan_g12749.t1">
    <property type="protein sequence ID" value="Pan_g12749.t1"/>
    <property type="gene ID" value="Pan_g12749"/>
</dbReference>
<dbReference type="SMART" id="SM00225">
    <property type="entry name" value="BTB"/>
    <property type="match status" value="1"/>
</dbReference>
<dbReference type="PANTHER" id="PTHR46672">
    <property type="entry name" value="OS08G0495500 PROTEIN-RELATED"/>
    <property type="match status" value="1"/>
</dbReference>
<dbReference type="InterPro" id="IPR000210">
    <property type="entry name" value="BTB/POZ_dom"/>
</dbReference>
<feature type="domain" description="BTB" evidence="1">
    <location>
        <begin position="150"/>
        <end position="217"/>
    </location>
</feature>
<sequence length="397" mass="45722">MIMTTITVKDCVTFKVLKSDLTEKKVEEYMETPERCIPCSDNLMWLIRYYPTGRRLDSIKTFCVYLKAQQITDAKMRVGVDGSGTNLRASELPNPSGGWIQYISVRHEHLKQWFKNDKLTITCRVELDITVPLTMHVKPHIFESCEHVPTDFELVVGSNRLPVHKSFLSMISPVFHAMFLHETAENRSEVVEITDIDFGTVKAAIDFCYGRRFQNPTVESVVDVLRFADKYNIKTITNPLEKIPLTSMSIDNFCAIVHYAYDCSKEALFTECSNFYKRHENDIKKVEKFGKLPPQLITELLKGAFNLNTNFDVLRHAHKTGLMFVVTYLEQSLLDSLTLEGFCSTVKYAWEYSRNDLKNVCAKFLNKHRLEITTKNEFFDLPGEIVLAVSKLSLTDY</sequence>
<evidence type="ECO:0000313" key="3">
    <source>
        <dbReference type="WBParaSite" id="Pan_g12749.t1"/>
    </source>
</evidence>
<dbReference type="PROSITE" id="PS50097">
    <property type="entry name" value="BTB"/>
    <property type="match status" value="1"/>
</dbReference>